<organism evidence="1 3">
    <name type="scientific">Algibacter lectus</name>
    <dbReference type="NCBI Taxonomy" id="221126"/>
    <lineage>
        <taxon>Bacteria</taxon>
        <taxon>Pseudomonadati</taxon>
        <taxon>Bacteroidota</taxon>
        <taxon>Flavobacteriia</taxon>
        <taxon>Flavobacteriales</taxon>
        <taxon>Flavobacteriaceae</taxon>
        <taxon>Algibacter</taxon>
    </lineage>
</organism>
<reference evidence="2 4" key="2">
    <citation type="submission" date="2019-03" db="EMBL/GenBank/DDBJ databases">
        <title>Genomic Encyclopedia of Type Strains, Phase III (KMG-III): the genomes of soil and plant-associated and newly described type strains.</title>
        <authorList>
            <person name="Whitman W."/>
        </authorList>
    </citation>
    <scope>NUCLEOTIDE SEQUENCE [LARGE SCALE GENOMIC DNA]</scope>
    <source>
        <strain evidence="2 4">CECT 8301</strain>
    </source>
</reference>
<dbReference type="EMBL" id="SORL01000007">
    <property type="protein sequence ID" value="TDY63908.1"/>
    <property type="molecule type" value="Genomic_DNA"/>
</dbReference>
<proteinExistence type="predicted"/>
<evidence type="ECO:0000313" key="4">
    <source>
        <dbReference type="Proteomes" id="UP000294824"/>
    </source>
</evidence>
<dbReference type="EMBL" id="BBNQ01000003">
    <property type="protein sequence ID" value="GAL61610.1"/>
    <property type="molecule type" value="Genomic_DNA"/>
</dbReference>
<dbReference type="AlphaFoldDB" id="A0A090V9W6"/>
<evidence type="ECO:0000313" key="1">
    <source>
        <dbReference type="EMBL" id="GAL61610.1"/>
    </source>
</evidence>
<accession>A0A090V9W6</accession>
<evidence type="ECO:0000313" key="3">
    <source>
        <dbReference type="Proteomes" id="UP000029644"/>
    </source>
</evidence>
<sequence length="295" mass="34181">MKVLICCPTFLILNVGNNLRKPFYILNLLIILLVFSCGQNSSEKELNGKWYEIKNNGITRLNFNSDSLIITDLRTQTVEWSADKSKIEFDYNLMFTDSLGRKIKKTVLEYNFSSTKDTLFTHIIEPDKKVEFNLIKANNYIDYLNKKSGIKFELPKDGKSEPINLESDYSLKIFMGFSNNKIIGKTELSDNLNNLESDIKTIKDSLITGRPEQDVLNEIRFHLRVFADKKIPDSMITKSLPVTNRSDIFKIYDFPRPPNDTLPLKIYRIYQSEERENPGFMEGKKIKTIANTVYN</sequence>
<dbReference type="Proteomes" id="UP000029644">
    <property type="component" value="Unassembled WGS sequence"/>
</dbReference>
<name>A0A090V9W6_9FLAO</name>
<protein>
    <submittedName>
        <fullName evidence="1">Uncharacterized protein</fullName>
    </submittedName>
</protein>
<gene>
    <name evidence="2" type="ORF">DFQ06_0804</name>
    <name evidence="1" type="ORF">JCM19300_1433</name>
</gene>
<dbReference type="Proteomes" id="UP000294824">
    <property type="component" value="Unassembled WGS sequence"/>
</dbReference>
<accession>A0A4R8MFU6</accession>
<evidence type="ECO:0000313" key="2">
    <source>
        <dbReference type="EMBL" id="TDY63908.1"/>
    </source>
</evidence>
<keyword evidence="4" id="KW-1185">Reference proteome</keyword>
<reference evidence="1 3" key="1">
    <citation type="journal article" date="2014" name="Genome Announc.">
        <title>Draft Genome Sequences of Marine Flavobacterium Algibacter lectus Strains SS8 and NR4.</title>
        <authorList>
            <person name="Takatani N."/>
            <person name="Nakanishi M."/>
            <person name="Meirelles P."/>
            <person name="Mino S."/>
            <person name="Suda W."/>
            <person name="Oshima K."/>
            <person name="Hattori M."/>
            <person name="Ohkuma M."/>
            <person name="Hosokawa M."/>
            <person name="Miyashita K."/>
            <person name="Thompson F.L."/>
            <person name="Niwa A."/>
            <person name="Sawabe T."/>
            <person name="Sawabe T."/>
        </authorList>
    </citation>
    <scope>NUCLEOTIDE SEQUENCE [LARGE SCALE GENOMIC DNA]</scope>
    <source>
        <strain evidence="1 3">JCM 19300</strain>
    </source>
</reference>
<comment type="caution">
    <text evidence="1">The sequence shown here is derived from an EMBL/GenBank/DDBJ whole genome shotgun (WGS) entry which is preliminary data.</text>
</comment>